<dbReference type="eggNOG" id="COG1545">
    <property type="taxonomic scope" value="Bacteria"/>
</dbReference>
<reference evidence="3 4" key="1">
    <citation type="submission" date="2010-10" db="EMBL/GenBank/DDBJ databases">
        <title>Complete sequence of Frankia sp. EuI1c.</title>
        <authorList>
            <consortium name="US DOE Joint Genome Institute"/>
            <person name="Lucas S."/>
            <person name="Copeland A."/>
            <person name="Lapidus A."/>
            <person name="Cheng J.-F."/>
            <person name="Bruce D."/>
            <person name="Goodwin L."/>
            <person name="Pitluck S."/>
            <person name="Chertkov O."/>
            <person name="Detter J.C."/>
            <person name="Han C."/>
            <person name="Tapia R."/>
            <person name="Land M."/>
            <person name="Hauser L."/>
            <person name="Jeffries C."/>
            <person name="Kyrpides N."/>
            <person name="Ivanova N."/>
            <person name="Mikhailova N."/>
            <person name="Beauchemin N."/>
            <person name="Sen A."/>
            <person name="Sur S.A."/>
            <person name="Gtari M."/>
            <person name="Wall L."/>
            <person name="Tisa L."/>
            <person name="Woyke T."/>
        </authorList>
    </citation>
    <scope>NUCLEOTIDE SEQUENCE [LARGE SCALE GENOMIC DNA]</scope>
    <source>
        <strain evidence="4">DSM 45817 / CECT 9037 / EuI1c</strain>
    </source>
</reference>
<sequence length="137" mass="15378">MSGPRFDLPTIEEETAPWWEAARKGELLIRRCGDCGKAHLYPRPFCPACWSENVTWERAAGTGTLYTWSEVRSNDLPPFKSRVPYLAAIVDLDEGPRLETTIVDAAEADLTIGMRVTVDFQHDDEADLTIPVFRIPG</sequence>
<dbReference type="EMBL" id="CP002299">
    <property type="protein sequence ID" value="ADP83250.1"/>
    <property type="molecule type" value="Genomic_DNA"/>
</dbReference>
<dbReference type="Proteomes" id="UP000002484">
    <property type="component" value="Chromosome"/>
</dbReference>
<dbReference type="KEGG" id="fri:FraEuI1c_5262"/>
<name>E3J857_PSEI1</name>
<evidence type="ECO:0000313" key="3">
    <source>
        <dbReference type="EMBL" id="ADP83250.1"/>
    </source>
</evidence>
<evidence type="ECO:0008006" key="5">
    <source>
        <dbReference type="Google" id="ProtNLM"/>
    </source>
</evidence>
<dbReference type="STRING" id="298654.FraEuI1c_5262"/>
<dbReference type="OrthoDB" id="7470921at2"/>
<evidence type="ECO:0000259" key="2">
    <source>
        <dbReference type="Pfam" id="PF12172"/>
    </source>
</evidence>
<accession>E3J857</accession>
<dbReference type="InterPro" id="IPR022002">
    <property type="entry name" value="ChsH2_Znr"/>
</dbReference>
<dbReference type="RefSeq" id="WP_013426368.1">
    <property type="nucleotide sequence ID" value="NC_014666.1"/>
</dbReference>
<feature type="domain" description="ChsH2 rubredoxin-like zinc ribbon" evidence="2">
    <location>
        <begin position="19"/>
        <end position="54"/>
    </location>
</feature>
<dbReference type="InParanoid" id="E3J857"/>
<dbReference type="Gene3D" id="6.10.30.10">
    <property type="match status" value="1"/>
</dbReference>
<dbReference type="Pfam" id="PF01796">
    <property type="entry name" value="OB_ChsH2_C"/>
    <property type="match status" value="1"/>
</dbReference>
<dbReference type="PANTHER" id="PTHR34075:SF5">
    <property type="entry name" value="BLR3430 PROTEIN"/>
    <property type="match status" value="1"/>
</dbReference>
<feature type="domain" description="ChsH2 C-terminal OB-fold" evidence="1">
    <location>
        <begin position="56"/>
        <end position="121"/>
    </location>
</feature>
<keyword evidence="4" id="KW-1185">Reference proteome</keyword>
<gene>
    <name evidence="3" type="ordered locus">FraEuI1c_5262</name>
</gene>
<dbReference type="InterPro" id="IPR052513">
    <property type="entry name" value="Thioester_dehydratase-like"/>
</dbReference>
<evidence type="ECO:0000259" key="1">
    <source>
        <dbReference type="Pfam" id="PF01796"/>
    </source>
</evidence>
<evidence type="ECO:0000313" key="4">
    <source>
        <dbReference type="Proteomes" id="UP000002484"/>
    </source>
</evidence>
<dbReference type="HOGENOM" id="CLU_119412_1_2_11"/>
<dbReference type="SUPFAM" id="SSF50249">
    <property type="entry name" value="Nucleic acid-binding proteins"/>
    <property type="match status" value="1"/>
</dbReference>
<dbReference type="Pfam" id="PF12172">
    <property type="entry name" value="zf-ChsH2"/>
    <property type="match status" value="1"/>
</dbReference>
<dbReference type="AlphaFoldDB" id="E3J857"/>
<protein>
    <recommendedName>
        <fullName evidence="5">DUF35 domain-containing protein</fullName>
    </recommendedName>
</protein>
<dbReference type="PANTHER" id="PTHR34075">
    <property type="entry name" value="BLR3430 PROTEIN"/>
    <property type="match status" value="1"/>
</dbReference>
<organism evidence="3 4">
    <name type="scientific">Pseudofrankia inefficax (strain DSM 45817 / CECT 9037 / DDB 130130 / EuI1c)</name>
    <name type="common">Frankia inefficax</name>
    <dbReference type="NCBI Taxonomy" id="298654"/>
    <lineage>
        <taxon>Bacteria</taxon>
        <taxon>Bacillati</taxon>
        <taxon>Actinomycetota</taxon>
        <taxon>Actinomycetes</taxon>
        <taxon>Frankiales</taxon>
        <taxon>Frankiaceae</taxon>
        <taxon>Pseudofrankia</taxon>
    </lineage>
</organism>
<dbReference type="InterPro" id="IPR002878">
    <property type="entry name" value="ChsH2_C"/>
</dbReference>
<dbReference type="InterPro" id="IPR012340">
    <property type="entry name" value="NA-bd_OB-fold"/>
</dbReference>
<proteinExistence type="predicted"/>